<evidence type="ECO:0000256" key="13">
    <source>
        <dbReference type="ARBA" id="ARBA00023136"/>
    </source>
</evidence>
<feature type="transmembrane region" description="Helical" evidence="14">
    <location>
        <begin position="105"/>
        <end position="129"/>
    </location>
</feature>
<keyword evidence="13 14" id="KW-0472">Membrane</keyword>
<keyword evidence="5" id="KW-0597">Phosphoprotein</keyword>
<dbReference type="SUPFAM" id="SSF55781">
    <property type="entry name" value="GAF domain-like"/>
    <property type="match status" value="1"/>
</dbReference>
<evidence type="ECO:0000256" key="10">
    <source>
        <dbReference type="ARBA" id="ARBA00022840"/>
    </source>
</evidence>
<accession>A0A7C4U0M8</accession>
<evidence type="ECO:0000256" key="12">
    <source>
        <dbReference type="ARBA" id="ARBA00023012"/>
    </source>
</evidence>
<dbReference type="Pfam" id="PF07694">
    <property type="entry name" value="5TM-5TMR_LYT"/>
    <property type="match status" value="1"/>
</dbReference>
<dbReference type="InterPro" id="IPR003018">
    <property type="entry name" value="GAF"/>
</dbReference>
<keyword evidence="10" id="KW-0067">ATP-binding</keyword>
<organism evidence="17">
    <name type="scientific">Caldisericum exile</name>
    <dbReference type="NCBI Taxonomy" id="693075"/>
    <lineage>
        <taxon>Bacteria</taxon>
        <taxon>Pseudomonadati</taxon>
        <taxon>Caldisericota/Cryosericota group</taxon>
        <taxon>Caldisericota</taxon>
        <taxon>Caldisericia</taxon>
        <taxon>Caldisericales</taxon>
        <taxon>Caldisericaceae</taxon>
        <taxon>Caldisericum</taxon>
    </lineage>
</organism>
<comment type="caution">
    <text evidence="17">The sequence shown here is derived from an EMBL/GenBank/DDBJ whole genome shotgun (WGS) entry which is preliminary data.</text>
</comment>
<dbReference type="InterPro" id="IPR029016">
    <property type="entry name" value="GAF-like_dom_sf"/>
</dbReference>
<evidence type="ECO:0000256" key="2">
    <source>
        <dbReference type="ARBA" id="ARBA00004651"/>
    </source>
</evidence>
<dbReference type="GO" id="GO:0005886">
    <property type="term" value="C:plasma membrane"/>
    <property type="evidence" value="ECO:0007669"/>
    <property type="project" value="UniProtKB-SubCell"/>
</dbReference>
<feature type="transmembrane region" description="Helical" evidence="14">
    <location>
        <begin position="141"/>
        <end position="162"/>
    </location>
</feature>
<dbReference type="SUPFAM" id="SSF55874">
    <property type="entry name" value="ATPase domain of HSP90 chaperone/DNA topoisomerase II/histidine kinase"/>
    <property type="match status" value="1"/>
</dbReference>
<proteinExistence type="predicted"/>
<dbReference type="PANTHER" id="PTHR34220">
    <property type="entry name" value="SENSOR HISTIDINE KINASE YPDA"/>
    <property type="match status" value="1"/>
</dbReference>
<dbReference type="PANTHER" id="PTHR34220:SF7">
    <property type="entry name" value="SENSOR HISTIDINE KINASE YPDA"/>
    <property type="match status" value="1"/>
</dbReference>
<dbReference type="Pfam" id="PF06580">
    <property type="entry name" value="His_kinase"/>
    <property type="match status" value="1"/>
</dbReference>
<name>A0A7C4U0M8_9BACT</name>
<gene>
    <name evidence="17" type="ORF">ENV82_01615</name>
</gene>
<evidence type="ECO:0000256" key="5">
    <source>
        <dbReference type="ARBA" id="ARBA00022553"/>
    </source>
</evidence>
<dbReference type="Pfam" id="PF02518">
    <property type="entry name" value="HATPase_c"/>
    <property type="match status" value="1"/>
</dbReference>
<sequence>MANLFLSKFSLYVWLFQSLTVIITVGFLLTQTPITRFLFNLEQSVKKQIFLGIFFGLISMLGTLLGVRTNDAIANIRDIGAITGGLFGGPIVGAIAGVMGGVHRASLGGFTANSCALATILNGTFAGLLYRVKKERTFSPLWGFIFGIFAEAFHMLLVLLISPPFDRALALIKAVSGPMISANAVGVGLFLLVIKVSVREKEIVSAITAEKVLKITERTLPILSKGLTKETADETVKVILENTNLNAVGITDTEKILAFRGIGSDHHKPLFEIKTASTRRALSTGNVCLMKNEHDVGCSIPHCPLRSGIVVPLKDSSGNVFGALKLYRRERNTMTPFDVEMAKGLANILSLQVELNKLETEKKLKTIFQLKALQSRINPHFLFNSLNTIAYIVKNDPEKGRALILKLSYILRKTIENEDALSTLGEEIELVKSYLEIEKERFKERITVQFNIDNALIDIKVPSLILQPIVENAVKHGFSITKRVINIKVNAYKRGMYTYITVEDNGRGIDGKTLKGIFEGNKSAMGLRNVKDRVLNLYGQRAIFRVKSKVNEGTKIIIGIPMEGVPQWILEQLSLTMKGLQGKK</sequence>
<dbReference type="AlphaFoldDB" id="A0A7C4U0M8"/>
<evidence type="ECO:0000313" key="17">
    <source>
        <dbReference type="EMBL" id="HGW60127.1"/>
    </source>
</evidence>
<evidence type="ECO:0000256" key="1">
    <source>
        <dbReference type="ARBA" id="ARBA00000085"/>
    </source>
</evidence>
<keyword evidence="6" id="KW-0808">Transferase</keyword>
<evidence type="ECO:0000256" key="4">
    <source>
        <dbReference type="ARBA" id="ARBA00022475"/>
    </source>
</evidence>
<dbReference type="GO" id="GO:0005524">
    <property type="term" value="F:ATP binding"/>
    <property type="evidence" value="ECO:0007669"/>
    <property type="project" value="UniProtKB-KW"/>
</dbReference>
<dbReference type="Gene3D" id="3.30.450.40">
    <property type="match status" value="1"/>
</dbReference>
<evidence type="ECO:0000259" key="15">
    <source>
        <dbReference type="SMART" id="SM00065"/>
    </source>
</evidence>
<evidence type="ECO:0000259" key="16">
    <source>
        <dbReference type="SMART" id="SM00387"/>
    </source>
</evidence>
<dbReference type="GO" id="GO:0000155">
    <property type="term" value="F:phosphorelay sensor kinase activity"/>
    <property type="evidence" value="ECO:0007669"/>
    <property type="project" value="InterPro"/>
</dbReference>
<evidence type="ECO:0000256" key="11">
    <source>
        <dbReference type="ARBA" id="ARBA00022989"/>
    </source>
</evidence>
<dbReference type="InterPro" id="IPR003594">
    <property type="entry name" value="HATPase_dom"/>
</dbReference>
<dbReference type="InterPro" id="IPR010559">
    <property type="entry name" value="Sig_transdc_His_kin_internal"/>
</dbReference>
<dbReference type="Gene3D" id="3.30.565.10">
    <property type="entry name" value="Histidine kinase-like ATPase, C-terminal domain"/>
    <property type="match status" value="1"/>
</dbReference>
<dbReference type="InterPro" id="IPR036890">
    <property type="entry name" value="HATPase_C_sf"/>
</dbReference>
<evidence type="ECO:0000256" key="3">
    <source>
        <dbReference type="ARBA" id="ARBA00012438"/>
    </source>
</evidence>
<comment type="catalytic activity">
    <reaction evidence="1">
        <text>ATP + protein L-histidine = ADP + protein N-phospho-L-histidine.</text>
        <dbReference type="EC" id="2.7.13.3"/>
    </reaction>
</comment>
<dbReference type="GO" id="GO:0071555">
    <property type="term" value="P:cell wall organization"/>
    <property type="evidence" value="ECO:0007669"/>
    <property type="project" value="InterPro"/>
</dbReference>
<reference evidence="17" key="1">
    <citation type="journal article" date="2020" name="mSystems">
        <title>Genome- and Community-Level Interaction Insights into Carbon Utilization and Element Cycling Functions of Hydrothermarchaeota in Hydrothermal Sediment.</title>
        <authorList>
            <person name="Zhou Z."/>
            <person name="Liu Y."/>
            <person name="Xu W."/>
            <person name="Pan J."/>
            <person name="Luo Z.H."/>
            <person name="Li M."/>
        </authorList>
    </citation>
    <scope>NUCLEOTIDE SEQUENCE [LARGE SCALE GENOMIC DNA]</scope>
    <source>
        <strain evidence="17">SpSt-794</strain>
    </source>
</reference>
<feature type="transmembrane region" description="Helical" evidence="14">
    <location>
        <begin position="79"/>
        <end position="99"/>
    </location>
</feature>
<feature type="transmembrane region" description="Helical" evidence="14">
    <location>
        <begin position="49"/>
        <end position="67"/>
    </location>
</feature>
<dbReference type="EC" id="2.7.13.3" evidence="3"/>
<feature type="transmembrane region" description="Helical" evidence="14">
    <location>
        <begin position="12"/>
        <end position="29"/>
    </location>
</feature>
<keyword evidence="4" id="KW-1003">Cell membrane</keyword>
<keyword evidence="9 17" id="KW-0418">Kinase</keyword>
<evidence type="ECO:0000256" key="14">
    <source>
        <dbReference type="SAM" id="Phobius"/>
    </source>
</evidence>
<feature type="domain" description="Histidine kinase/HSP90-like ATPase" evidence="16">
    <location>
        <begin position="457"/>
        <end position="564"/>
    </location>
</feature>
<keyword evidence="12" id="KW-0902">Two-component regulatory system</keyword>
<dbReference type="InterPro" id="IPR050640">
    <property type="entry name" value="Bact_2-comp_sensor_kinase"/>
</dbReference>
<dbReference type="SMART" id="SM00065">
    <property type="entry name" value="GAF"/>
    <property type="match status" value="1"/>
</dbReference>
<dbReference type="SMART" id="SM00387">
    <property type="entry name" value="HATPase_c"/>
    <property type="match status" value="1"/>
</dbReference>
<keyword evidence="7 14" id="KW-0812">Transmembrane</keyword>
<comment type="subcellular location">
    <subcellularLocation>
        <location evidence="2">Cell membrane</location>
        <topology evidence="2">Multi-pass membrane protein</topology>
    </subcellularLocation>
</comment>
<evidence type="ECO:0000256" key="6">
    <source>
        <dbReference type="ARBA" id="ARBA00022679"/>
    </source>
</evidence>
<keyword evidence="11 14" id="KW-1133">Transmembrane helix</keyword>
<feature type="domain" description="GAF" evidence="15">
    <location>
        <begin position="227"/>
        <end position="363"/>
    </location>
</feature>
<evidence type="ECO:0000256" key="7">
    <source>
        <dbReference type="ARBA" id="ARBA00022692"/>
    </source>
</evidence>
<dbReference type="EMBL" id="DTHV01000051">
    <property type="protein sequence ID" value="HGW60127.1"/>
    <property type="molecule type" value="Genomic_DNA"/>
</dbReference>
<keyword evidence="8" id="KW-0547">Nucleotide-binding</keyword>
<evidence type="ECO:0000256" key="8">
    <source>
        <dbReference type="ARBA" id="ARBA00022741"/>
    </source>
</evidence>
<evidence type="ECO:0000256" key="9">
    <source>
        <dbReference type="ARBA" id="ARBA00022777"/>
    </source>
</evidence>
<dbReference type="InterPro" id="IPR011620">
    <property type="entry name" value="Sig_transdc_His_kinase_LytS_TM"/>
</dbReference>
<protein>
    <recommendedName>
        <fullName evidence="3">histidine kinase</fullName>
        <ecNumber evidence="3">2.7.13.3</ecNumber>
    </recommendedName>
</protein>